<reference evidence="2" key="1">
    <citation type="submission" date="2021-02" db="EMBL/GenBank/DDBJ databases">
        <authorList>
            <person name="Nowell W R."/>
        </authorList>
    </citation>
    <scope>NUCLEOTIDE SEQUENCE</scope>
    <source>
        <strain evidence="2">Ploen Becks lab</strain>
    </source>
</reference>
<keyword evidence="1" id="KW-0472">Membrane</keyword>
<evidence type="ECO:0000313" key="2">
    <source>
        <dbReference type="EMBL" id="CAF0788503.1"/>
    </source>
</evidence>
<evidence type="ECO:0000256" key="1">
    <source>
        <dbReference type="SAM" id="Phobius"/>
    </source>
</evidence>
<name>A0A813RS34_9BILA</name>
<gene>
    <name evidence="2" type="ORF">OXX778_LOCUS5842</name>
</gene>
<dbReference type="OrthoDB" id="4507at2759"/>
<organism evidence="2 3">
    <name type="scientific">Brachionus calyciflorus</name>
    <dbReference type="NCBI Taxonomy" id="104777"/>
    <lineage>
        <taxon>Eukaryota</taxon>
        <taxon>Metazoa</taxon>
        <taxon>Spiralia</taxon>
        <taxon>Gnathifera</taxon>
        <taxon>Rotifera</taxon>
        <taxon>Eurotatoria</taxon>
        <taxon>Monogononta</taxon>
        <taxon>Pseudotrocha</taxon>
        <taxon>Ploima</taxon>
        <taxon>Brachionidae</taxon>
        <taxon>Brachionus</taxon>
    </lineage>
</organism>
<dbReference type="PANTHER" id="PTHR21385">
    <property type="entry name" value="ZINC FINGER PROTEIN-RELATED"/>
    <property type="match status" value="1"/>
</dbReference>
<dbReference type="EMBL" id="CAJNOC010000660">
    <property type="protein sequence ID" value="CAF0788503.1"/>
    <property type="molecule type" value="Genomic_DNA"/>
</dbReference>
<dbReference type="PANTHER" id="PTHR21385:SF0">
    <property type="entry name" value="RE51073P"/>
    <property type="match status" value="1"/>
</dbReference>
<keyword evidence="3" id="KW-1185">Reference proteome</keyword>
<keyword evidence="1" id="KW-1133">Transmembrane helix</keyword>
<feature type="transmembrane region" description="Helical" evidence="1">
    <location>
        <begin position="114"/>
        <end position="134"/>
    </location>
</feature>
<dbReference type="Proteomes" id="UP000663879">
    <property type="component" value="Unassembled WGS sequence"/>
</dbReference>
<evidence type="ECO:0000313" key="3">
    <source>
        <dbReference type="Proteomes" id="UP000663879"/>
    </source>
</evidence>
<proteinExistence type="predicted"/>
<sequence length="199" mass="22852">MFIKEADLDKHFDNRHNSSLNLAKNSVCLGSYCRIFRCDILMKPHQSKIPQCYESTMTILRNKCKEHIDLCVPKGAPLSVQNKLTIELRENLCSFLTCSKNKELPDYMKKGPSFIQIFIIVLILVLSLIAYVVINHTDLIFDENEMASLSEKIQSLNQTNVHKNIDNSVLTEIDSKYGLNNSESLRHRSTNQINSSFER</sequence>
<accession>A0A813RS34</accession>
<dbReference type="AlphaFoldDB" id="A0A813RS34"/>
<keyword evidence="1" id="KW-0812">Transmembrane</keyword>
<protein>
    <submittedName>
        <fullName evidence="2">Uncharacterized protein</fullName>
    </submittedName>
</protein>
<comment type="caution">
    <text evidence="2">The sequence shown here is derived from an EMBL/GenBank/DDBJ whole genome shotgun (WGS) entry which is preliminary data.</text>
</comment>